<dbReference type="Gene3D" id="2.60.40.1170">
    <property type="entry name" value="Mu homology domain, subdomain B"/>
    <property type="match status" value="1"/>
</dbReference>
<dbReference type="Proteomes" id="UP000306102">
    <property type="component" value="Unassembled WGS sequence"/>
</dbReference>
<comment type="caution">
    <text evidence="2">The sequence shown here is derived from an EMBL/GenBank/DDBJ whole genome shotgun (WGS) entry which is preliminary data.</text>
</comment>
<name>A0A4S4DVQ2_CAMSN</name>
<reference evidence="2 3" key="1">
    <citation type="journal article" date="2018" name="Proc. Natl. Acad. Sci. U.S.A.">
        <title>Draft genome sequence of Camellia sinensis var. sinensis provides insights into the evolution of the tea genome and tea quality.</title>
        <authorList>
            <person name="Wei C."/>
            <person name="Yang H."/>
            <person name="Wang S."/>
            <person name="Zhao J."/>
            <person name="Liu C."/>
            <person name="Gao L."/>
            <person name="Xia E."/>
            <person name="Lu Y."/>
            <person name="Tai Y."/>
            <person name="She G."/>
            <person name="Sun J."/>
            <person name="Cao H."/>
            <person name="Tong W."/>
            <person name="Gao Q."/>
            <person name="Li Y."/>
            <person name="Deng W."/>
            <person name="Jiang X."/>
            <person name="Wang W."/>
            <person name="Chen Q."/>
            <person name="Zhang S."/>
            <person name="Li H."/>
            <person name="Wu J."/>
            <person name="Wang P."/>
            <person name="Li P."/>
            <person name="Shi C."/>
            <person name="Zheng F."/>
            <person name="Jian J."/>
            <person name="Huang B."/>
            <person name="Shan D."/>
            <person name="Shi M."/>
            <person name="Fang C."/>
            <person name="Yue Y."/>
            <person name="Li F."/>
            <person name="Li D."/>
            <person name="Wei S."/>
            <person name="Han B."/>
            <person name="Jiang C."/>
            <person name="Yin Y."/>
            <person name="Xia T."/>
            <person name="Zhang Z."/>
            <person name="Bennetzen J.L."/>
            <person name="Zhao S."/>
            <person name="Wan X."/>
        </authorList>
    </citation>
    <scope>NUCLEOTIDE SEQUENCE [LARGE SCALE GENOMIC DNA]</scope>
    <source>
        <strain evidence="3">cv. Shuchazao</strain>
        <tissue evidence="2">Leaf</tissue>
    </source>
</reference>
<organism evidence="2 3">
    <name type="scientific">Camellia sinensis var. sinensis</name>
    <name type="common">China tea</name>
    <dbReference type="NCBI Taxonomy" id="542762"/>
    <lineage>
        <taxon>Eukaryota</taxon>
        <taxon>Viridiplantae</taxon>
        <taxon>Streptophyta</taxon>
        <taxon>Embryophyta</taxon>
        <taxon>Tracheophyta</taxon>
        <taxon>Spermatophyta</taxon>
        <taxon>Magnoliopsida</taxon>
        <taxon>eudicotyledons</taxon>
        <taxon>Gunneridae</taxon>
        <taxon>Pentapetalae</taxon>
        <taxon>asterids</taxon>
        <taxon>Ericales</taxon>
        <taxon>Theaceae</taxon>
        <taxon>Camellia</taxon>
    </lineage>
</organism>
<evidence type="ECO:0000259" key="1">
    <source>
        <dbReference type="Pfam" id="PF24477"/>
    </source>
</evidence>
<keyword evidence="3" id="KW-1185">Reference proteome</keyword>
<dbReference type="InterPro" id="IPR050431">
    <property type="entry name" value="Adaptor_comp_med_subunit"/>
</dbReference>
<evidence type="ECO:0000313" key="3">
    <source>
        <dbReference type="Proteomes" id="UP000306102"/>
    </source>
</evidence>
<dbReference type="STRING" id="542762.A0A4S4DVQ2"/>
<proteinExistence type="predicted"/>
<dbReference type="InterPro" id="IPR011012">
    <property type="entry name" value="Longin-like_dom_sf"/>
</dbReference>
<dbReference type="EMBL" id="SDRB02010023">
    <property type="protein sequence ID" value="THG07399.1"/>
    <property type="molecule type" value="Genomic_DNA"/>
</dbReference>
<dbReference type="Gene3D" id="3.40.50.2000">
    <property type="entry name" value="Glycogen Phosphorylase B"/>
    <property type="match status" value="1"/>
</dbReference>
<dbReference type="AlphaFoldDB" id="A0A4S4DVQ2"/>
<dbReference type="PANTHER" id="PTHR10529">
    <property type="entry name" value="AP COMPLEX SUBUNIT MU"/>
    <property type="match status" value="1"/>
</dbReference>
<dbReference type="SUPFAM" id="SSF53756">
    <property type="entry name" value="UDP-Glycosyltransferase/glycogen phosphorylase"/>
    <property type="match status" value="1"/>
</dbReference>
<dbReference type="Gene3D" id="3.30.450.60">
    <property type="match status" value="1"/>
</dbReference>
<dbReference type="Pfam" id="PF24477">
    <property type="entry name" value="ARM_At3g06530"/>
    <property type="match status" value="1"/>
</dbReference>
<accession>A0A4S4DVQ2</accession>
<feature type="domain" description="At3g06530-like ARM-repeats" evidence="1">
    <location>
        <begin position="321"/>
        <end position="461"/>
    </location>
</feature>
<sequence length="495" mass="56308">MEEMEEIAHGLELSKVNFIWVVRFPVGEKIRVQDVLPKGFIARSLVFQSWAMPMHLDRPSPGTYRPISVTQAVTQAVTGRYSPVRTGTMVATVGLFILFVLGTSWACDARELTTTELSGRETVISDVSVQLEIIELLLKACDAVENYVKKCKTLVFEYGPFVSEEKWRMNFLSNILKEEGGFDYKKAINEFLKLVTIFLEEPHRPSPISLLQLSSLYLLPRLLLDEMIDNGFPLITEPNILREMIPPPNIVSKVLSVVTGNSSNVSNTLPGATATCVPWRTMDLKHSNNEVNVDLVEEMDAIINRSVVKDFLYLFSLDTLLVISVFFCSFNVDIGQFNALYDACYPVLKTEWNMLKSVGDVSAKESNAGMLDGDCKGFLDQLFETNFKTNFRQLNAKILICVFWRLLGGFISTMPADVSLDDNRKWVYRLQDLFVFFAACQSNNVFQKHLHFLVTKCKISPVRFLSKLFTEEGFDHDILFNYLFCRICFVLFLLL</sequence>
<gene>
    <name evidence="2" type="ORF">TEA_004839</name>
</gene>
<evidence type="ECO:0000313" key="2">
    <source>
        <dbReference type="EMBL" id="THG07399.1"/>
    </source>
</evidence>
<dbReference type="InterPro" id="IPR056384">
    <property type="entry name" value="ARM_At3g06530"/>
</dbReference>
<protein>
    <recommendedName>
        <fullName evidence="1">At3g06530-like ARM-repeats domain-containing protein</fullName>
    </recommendedName>
</protein>
<dbReference type="InterPro" id="IPR036168">
    <property type="entry name" value="AP2_Mu_C_sf"/>
</dbReference>
<dbReference type="SUPFAM" id="SSF64356">
    <property type="entry name" value="SNARE-like"/>
    <property type="match status" value="1"/>
</dbReference>
<dbReference type="SUPFAM" id="SSF49447">
    <property type="entry name" value="Second domain of Mu2 adaptin subunit (ap50) of ap2 adaptor"/>
    <property type="match status" value="1"/>
</dbReference>